<gene>
    <name evidence="6" type="ORF">B7R76_03140</name>
</gene>
<evidence type="ECO:0000256" key="5">
    <source>
        <dbReference type="SAM" id="SignalP"/>
    </source>
</evidence>
<protein>
    <submittedName>
        <fullName evidence="6">Zinc ABC transporter substrate-binding protein</fullName>
    </submittedName>
</protein>
<dbReference type="InterPro" id="IPR006127">
    <property type="entry name" value="ZnuA-like"/>
</dbReference>
<comment type="similarity">
    <text evidence="1 4">Belongs to the bacterial solute-binding protein 9 family.</text>
</comment>
<feature type="signal peptide" evidence="5">
    <location>
        <begin position="1"/>
        <end position="30"/>
    </location>
</feature>
<evidence type="ECO:0000313" key="6">
    <source>
        <dbReference type="EMBL" id="PNH19880.1"/>
    </source>
</evidence>
<organism evidence="6 7">
    <name type="scientific">Mageeibacillus indolicus</name>
    <dbReference type="NCBI Taxonomy" id="884684"/>
    <lineage>
        <taxon>Bacteria</taxon>
        <taxon>Bacillati</taxon>
        <taxon>Bacillota</taxon>
        <taxon>Clostridia</taxon>
        <taxon>Eubacteriales</taxon>
        <taxon>Oscillospiraceae</taxon>
        <taxon>Mageeibacillus</taxon>
    </lineage>
</organism>
<feature type="chain" id="PRO_5014332361" evidence="5">
    <location>
        <begin position="31"/>
        <end position="331"/>
    </location>
</feature>
<keyword evidence="3 5" id="KW-0732">Signal</keyword>
<evidence type="ECO:0000256" key="4">
    <source>
        <dbReference type="RuleBase" id="RU003512"/>
    </source>
</evidence>
<dbReference type="GO" id="GO:0007155">
    <property type="term" value="P:cell adhesion"/>
    <property type="evidence" value="ECO:0007669"/>
    <property type="project" value="InterPro"/>
</dbReference>
<sequence>MNNKKLISLILSAALIAVLPFSLVACSAPAGNGAVSKEATAASNADSSKKSDAGTSEKPLVYTTFYPVYDLTKRIVGDKMNVKMLIKTSEEPHDFELKASDMQDLLKADLIVYNGAGMENFIPTLKNSMKKDERFLDLSQGLTLLENKSDLDDGKHEAVNPHTWLSVKNAMEQLDTIYRKISSIDPQNNDYYKANLEKSLKEFKALDEKFTTELGKIKKKDKYFIVSHAAFNYLANDYGLKQIAVTGISPEDEPTAAQLKKIADFVKQHGIKTILFEGKATPKVAKTLADNTGAKTGTIYTLENLTPEETELGYIKLMELNLQTLATVLAE</sequence>
<name>A0A2J8B524_9FIRM</name>
<evidence type="ECO:0000256" key="3">
    <source>
        <dbReference type="ARBA" id="ARBA00022729"/>
    </source>
</evidence>
<dbReference type="EMBL" id="NBZD01000001">
    <property type="protein sequence ID" value="PNH19880.1"/>
    <property type="molecule type" value="Genomic_DNA"/>
</dbReference>
<dbReference type="GO" id="GO:0030001">
    <property type="term" value="P:metal ion transport"/>
    <property type="evidence" value="ECO:0007669"/>
    <property type="project" value="InterPro"/>
</dbReference>
<dbReference type="PROSITE" id="PS51257">
    <property type="entry name" value="PROKAR_LIPOPROTEIN"/>
    <property type="match status" value="1"/>
</dbReference>
<comment type="caution">
    <text evidence="6">The sequence shown here is derived from an EMBL/GenBank/DDBJ whole genome shotgun (WGS) entry which is preliminary data.</text>
</comment>
<dbReference type="PANTHER" id="PTHR42953:SF3">
    <property type="entry name" value="HIGH-AFFINITY ZINC UPTAKE SYSTEM PROTEIN ZNUA"/>
    <property type="match status" value="1"/>
</dbReference>
<evidence type="ECO:0000256" key="1">
    <source>
        <dbReference type="ARBA" id="ARBA00011028"/>
    </source>
</evidence>
<dbReference type="PANTHER" id="PTHR42953">
    <property type="entry name" value="HIGH-AFFINITY ZINC UPTAKE SYSTEM PROTEIN ZNUA-RELATED"/>
    <property type="match status" value="1"/>
</dbReference>
<dbReference type="InterPro" id="IPR006129">
    <property type="entry name" value="AdhesinB"/>
</dbReference>
<evidence type="ECO:0000256" key="2">
    <source>
        <dbReference type="ARBA" id="ARBA00022448"/>
    </source>
</evidence>
<dbReference type="GO" id="GO:0046872">
    <property type="term" value="F:metal ion binding"/>
    <property type="evidence" value="ECO:0007669"/>
    <property type="project" value="InterPro"/>
</dbReference>
<dbReference type="Proteomes" id="UP000236394">
    <property type="component" value="Unassembled WGS sequence"/>
</dbReference>
<dbReference type="AlphaFoldDB" id="A0A2J8B524"/>
<keyword evidence="2 4" id="KW-0813">Transport</keyword>
<dbReference type="Pfam" id="PF01297">
    <property type="entry name" value="ZnuA"/>
    <property type="match status" value="1"/>
</dbReference>
<dbReference type="PRINTS" id="PR00691">
    <property type="entry name" value="ADHESINB"/>
</dbReference>
<proteinExistence type="inferred from homology"/>
<dbReference type="RefSeq" id="WP_034574630.1">
    <property type="nucleotide sequence ID" value="NZ_NBZD01000001.1"/>
</dbReference>
<evidence type="ECO:0000313" key="7">
    <source>
        <dbReference type="Proteomes" id="UP000236394"/>
    </source>
</evidence>
<dbReference type="SUPFAM" id="SSF53807">
    <property type="entry name" value="Helical backbone' metal receptor"/>
    <property type="match status" value="1"/>
</dbReference>
<accession>A0A2J8B524</accession>
<dbReference type="PRINTS" id="PR00690">
    <property type="entry name" value="ADHESNFAMILY"/>
</dbReference>
<dbReference type="Gene3D" id="3.40.50.1980">
    <property type="entry name" value="Nitrogenase molybdenum iron protein domain"/>
    <property type="match status" value="2"/>
</dbReference>
<dbReference type="InterPro" id="IPR050492">
    <property type="entry name" value="Bact_metal-bind_prot9"/>
</dbReference>
<reference evidence="7" key="1">
    <citation type="submission" date="2017-04" db="EMBL/GenBank/DDBJ databases">
        <authorList>
            <person name="Bumgarner R.E."/>
            <person name="Fredricks D.N."/>
            <person name="Srinivasan S."/>
        </authorList>
    </citation>
    <scope>NUCLEOTIDE SEQUENCE [LARGE SCALE GENOMIC DNA]</scope>
    <source>
        <strain evidence="7">KA00405</strain>
    </source>
</reference>
<dbReference type="InterPro" id="IPR006128">
    <property type="entry name" value="Lipoprotein_PsaA-like"/>
</dbReference>